<keyword evidence="3" id="KW-1185">Reference proteome</keyword>
<dbReference type="Gene3D" id="2.60.40.200">
    <property type="entry name" value="Superoxide dismutase, copper/zinc binding domain"/>
    <property type="match status" value="1"/>
</dbReference>
<reference evidence="2" key="3">
    <citation type="submission" date="2025-09" db="UniProtKB">
        <authorList>
            <consortium name="Ensembl"/>
        </authorList>
    </citation>
    <scope>IDENTIFICATION</scope>
</reference>
<dbReference type="GO" id="GO:0006801">
    <property type="term" value="P:superoxide metabolic process"/>
    <property type="evidence" value="ECO:0007669"/>
    <property type="project" value="InterPro"/>
</dbReference>
<dbReference type="Pfam" id="PF00080">
    <property type="entry name" value="Sod_Cu"/>
    <property type="match status" value="1"/>
</dbReference>
<proteinExistence type="predicted"/>
<dbReference type="InterPro" id="IPR053257">
    <property type="entry name" value="Cu-only_SOD"/>
</dbReference>
<name>A0A8C9TS01_SCLFO</name>
<feature type="domain" description="Superoxide dismutase copper/zinc binding" evidence="1">
    <location>
        <begin position="29"/>
        <end position="165"/>
    </location>
</feature>
<sequence length="197" mass="21530">MPNGTRQLCGSIGYPGDVVVAKATFKSPVVGTILFTQLKSNSYSDVSIFVNLAYGKSSTTATHGHNWHIHAYPIRTETDDDANRCWSTGAHWNPFNINISDSSYTRNCRPDNPFACEIGDLTGKQTTLSVVPDVGKIQAKYFFTDLTSWVNGTESMIGRSVVIHGAGGAPSRMACVNVTPNASQNHFQVLHYYQPII</sequence>
<dbReference type="Proteomes" id="UP000694397">
    <property type="component" value="Chromosome 24"/>
</dbReference>
<dbReference type="PANTHER" id="PTHR20910">
    <property type="entry name" value="AGAP001623-PA"/>
    <property type="match status" value="1"/>
</dbReference>
<dbReference type="AlphaFoldDB" id="A0A8C9TS01"/>
<reference evidence="2" key="2">
    <citation type="submission" date="2025-08" db="UniProtKB">
        <authorList>
            <consortium name="Ensembl"/>
        </authorList>
    </citation>
    <scope>IDENTIFICATION</scope>
</reference>
<reference evidence="2 3" key="1">
    <citation type="submission" date="2019-04" db="EMBL/GenBank/DDBJ databases">
        <authorList>
            <consortium name="Wellcome Sanger Institute Data Sharing"/>
        </authorList>
    </citation>
    <scope>NUCLEOTIDE SEQUENCE [LARGE SCALE GENOMIC DNA]</scope>
</reference>
<evidence type="ECO:0000313" key="3">
    <source>
        <dbReference type="Proteomes" id="UP000694397"/>
    </source>
</evidence>
<evidence type="ECO:0000313" key="2">
    <source>
        <dbReference type="Ensembl" id="ENSSFOP00015054156.1"/>
    </source>
</evidence>
<dbReference type="PANTHER" id="PTHR20910:SF1">
    <property type="entry name" value="SUPEROXIDE DISMUTASE COPPER_ZINC BINDING DOMAIN-CONTAINING PROTEIN"/>
    <property type="match status" value="1"/>
</dbReference>
<dbReference type="GeneTree" id="ENSGT00530000064791"/>
<dbReference type="GO" id="GO:0046872">
    <property type="term" value="F:metal ion binding"/>
    <property type="evidence" value="ECO:0007669"/>
    <property type="project" value="InterPro"/>
</dbReference>
<dbReference type="SUPFAM" id="SSF49329">
    <property type="entry name" value="Cu,Zn superoxide dismutase-like"/>
    <property type="match status" value="1"/>
</dbReference>
<evidence type="ECO:0000259" key="1">
    <source>
        <dbReference type="Pfam" id="PF00080"/>
    </source>
</evidence>
<protein>
    <recommendedName>
        <fullName evidence="1">Superoxide dismutase copper/zinc binding domain-containing protein</fullName>
    </recommendedName>
</protein>
<dbReference type="InterPro" id="IPR001424">
    <property type="entry name" value="SOD_Cu_Zn_dom"/>
</dbReference>
<organism evidence="2 3">
    <name type="scientific">Scleropages formosus</name>
    <name type="common">Asian bonytongue</name>
    <name type="synonym">Osteoglossum formosum</name>
    <dbReference type="NCBI Taxonomy" id="113540"/>
    <lineage>
        <taxon>Eukaryota</taxon>
        <taxon>Metazoa</taxon>
        <taxon>Chordata</taxon>
        <taxon>Craniata</taxon>
        <taxon>Vertebrata</taxon>
        <taxon>Euteleostomi</taxon>
        <taxon>Actinopterygii</taxon>
        <taxon>Neopterygii</taxon>
        <taxon>Teleostei</taxon>
        <taxon>Osteoglossocephala</taxon>
        <taxon>Osteoglossomorpha</taxon>
        <taxon>Osteoglossiformes</taxon>
        <taxon>Osteoglossidae</taxon>
        <taxon>Scleropages</taxon>
    </lineage>
</organism>
<accession>A0A8C9TS01</accession>
<dbReference type="InterPro" id="IPR036423">
    <property type="entry name" value="SOD-like_Cu/Zn_dom_sf"/>
</dbReference>
<dbReference type="Ensembl" id="ENSSFOT00015075947.1">
    <property type="protein sequence ID" value="ENSSFOP00015054156.1"/>
    <property type="gene ID" value="ENSSFOG00015008456.2"/>
</dbReference>